<feature type="binding site" evidence="2">
    <location>
        <position position="37"/>
    </location>
    <ligand>
        <name>Mg(2+)</name>
        <dbReference type="ChEBI" id="CHEBI:18420"/>
        <label>4</label>
    </ligand>
</feature>
<dbReference type="InterPro" id="IPR036676">
    <property type="entry name" value="PurM-like_C_sf"/>
</dbReference>
<comment type="function">
    <text evidence="2">Catalyzes the ATP-dependent phosphorylation of thiamine-monophosphate (TMP) to form thiamine-pyrophosphate (TPP), the active form of vitamin B1.</text>
</comment>
<evidence type="ECO:0000256" key="1">
    <source>
        <dbReference type="ARBA" id="ARBA00022977"/>
    </source>
</evidence>
<feature type="domain" description="PurM-like C-terminal" evidence="4">
    <location>
        <begin position="160"/>
        <end position="325"/>
    </location>
</feature>
<protein>
    <recommendedName>
        <fullName evidence="2">Thiamine-monophosphate kinase</fullName>
        <shortName evidence="2">TMP kinase</shortName>
        <shortName evidence="2">Thiamine-phosphate kinase</shortName>
        <ecNumber evidence="2">2.7.4.16</ecNumber>
    </recommendedName>
</protein>
<feature type="binding site" evidence="2">
    <location>
        <position position="236"/>
    </location>
    <ligand>
        <name>Mg(2+)</name>
        <dbReference type="ChEBI" id="CHEBI:18420"/>
        <label>3</label>
    </ligand>
</feature>
<dbReference type="InterPro" id="IPR006283">
    <property type="entry name" value="ThiL-like"/>
</dbReference>
<keyword evidence="2" id="KW-0547">Nucleotide-binding</keyword>
<feature type="binding site" evidence="2">
    <location>
        <position position="53"/>
    </location>
    <ligand>
        <name>Mg(2+)</name>
        <dbReference type="ChEBI" id="CHEBI:18420"/>
        <label>1</label>
    </ligand>
</feature>
<name>A0A1I4TPR2_9BACT</name>
<evidence type="ECO:0000313" key="6">
    <source>
        <dbReference type="Proteomes" id="UP000199611"/>
    </source>
</evidence>
<feature type="binding site" evidence="2">
    <location>
        <position position="60"/>
    </location>
    <ligand>
        <name>substrate</name>
    </ligand>
</feature>
<comment type="caution">
    <text evidence="2">Lacks conserved residue(s) required for the propagation of feature annotation.</text>
</comment>
<feature type="binding site" evidence="2">
    <location>
        <position position="238"/>
    </location>
    <ligand>
        <name>ATP</name>
        <dbReference type="ChEBI" id="CHEBI:30616"/>
    </ligand>
</feature>
<feature type="binding site" evidence="2">
    <location>
        <position position="130"/>
    </location>
    <ligand>
        <name>Mg(2+)</name>
        <dbReference type="ChEBI" id="CHEBI:18420"/>
        <label>1</label>
    </ligand>
</feature>
<dbReference type="SUPFAM" id="SSF55326">
    <property type="entry name" value="PurM N-terminal domain-like"/>
    <property type="match status" value="1"/>
</dbReference>
<feature type="binding site" evidence="2">
    <location>
        <position position="82"/>
    </location>
    <ligand>
        <name>Mg(2+)</name>
        <dbReference type="ChEBI" id="CHEBI:18420"/>
        <label>2</label>
    </ligand>
</feature>
<dbReference type="GO" id="GO:0005524">
    <property type="term" value="F:ATP binding"/>
    <property type="evidence" value="ECO:0007669"/>
    <property type="project" value="UniProtKB-UniRule"/>
</dbReference>
<feature type="binding site" evidence="2">
    <location>
        <position position="53"/>
    </location>
    <ligand>
        <name>Mg(2+)</name>
        <dbReference type="ChEBI" id="CHEBI:18420"/>
        <label>2</label>
    </ligand>
</feature>
<dbReference type="EMBL" id="FOUU01000004">
    <property type="protein sequence ID" value="SFM78665.1"/>
    <property type="molecule type" value="Genomic_DNA"/>
</dbReference>
<dbReference type="GO" id="GO:0009228">
    <property type="term" value="P:thiamine biosynthetic process"/>
    <property type="evidence" value="ECO:0007669"/>
    <property type="project" value="UniProtKB-KW"/>
</dbReference>
<keyword evidence="2" id="KW-0808">Transferase</keyword>
<feature type="binding site" evidence="2">
    <location>
        <position position="156"/>
    </location>
    <ligand>
        <name>ATP</name>
        <dbReference type="ChEBI" id="CHEBI:30616"/>
    </ligand>
</feature>
<dbReference type="EC" id="2.7.4.16" evidence="2"/>
<comment type="catalytic activity">
    <reaction evidence="2">
        <text>thiamine phosphate + ATP = thiamine diphosphate + ADP</text>
        <dbReference type="Rhea" id="RHEA:15913"/>
        <dbReference type="ChEBI" id="CHEBI:30616"/>
        <dbReference type="ChEBI" id="CHEBI:37575"/>
        <dbReference type="ChEBI" id="CHEBI:58937"/>
        <dbReference type="ChEBI" id="CHEBI:456216"/>
        <dbReference type="EC" id="2.7.4.16"/>
    </reaction>
</comment>
<keyword evidence="2 5" id="KW-0418">Kinase</keyword>
<feature type="domain" description="PurM-like N-terminal" evidence="3">
    <location>
        <begin position="35"/>
        <end position="148"/>
    </location>
</feature>
<dbReference type="Pfam" id="PF00586">
    <property type="entry name" value="AIRS"/>
    <property type="match status" value="1"/>
</dbReference>
<feature type="binding site" evidence="2">
    <location>
        <position position="82"/>
    </location>
    <ligand>
        <name>Mg(2+)</name>
        <dbReference type="ChEBI" id="CHEBI:18420"/>
        <label>4</label>
    </ligand>
</feature>
<dbReference type="RefSeq" id="WP_177193568.1">
    <property type="nucleotide sequence ID" value="NZ_FOUU01000004.1"/>
</dbReference>
<dbReference type="SUPFAM" id="SSF56042">
    <property type="entry name" value="PurM C-terminal domain-like"/>
    <property type="match status" value="1"/>
</dbReference>
<evidence type="ECO:0000313" key="5">
    <source>
        <dbReference type="EMBL" id="SFM78665.1"/>
    </source>
</evidence>
<dbReference type="NCBIfam" id="TIGR01379">
    <property type="entry name" value="thiL"/>
    <property type="match status" value="1"/>
</dbReference>
<dbReference type="GO" id="GO:0000287">
    <property type="term" value="F:magnesium ion binding"/>
    <property type="evidence" value="ECO:0007669"/>
    <property type="project" value="UniProtKB-UniRule"/>
</dbReference>
<sequence>MQGLTIKDLGEFGFIELIRNRFRHHRRSDVVVGIGDDVAVVDVGPFYLLATCDGQVEGVHFLSDRVPPRYSGRRLVAVNASDIAAMGGTPLWALVAMNVPDHTDVSYLEEFYEGIVEGLEKIGASLVGGNCSRTSRDTVFDLFLTGRVEKGRMVTRSGAKPGDLLVVSGTLGRARAGLTLLLRKDAESLQKILEGSSRSGIDDLLKNAILHYYAPEPRMELGRFIGSEGLARAMIDVSDGLLQDTLHICRSSGVDVVIDLESIPVDESCALVAKEVGEDPLEWALTGGEDYELLFATTQKDFKRLFEIFGSVVGLNVIGYFREGSGRVWIRMNDGSEVSAEFFASMGWTHF</sequence>
<feature type="binding site" evidence="2">
    <location>
        <position position="51"/>
    </location>
    <ligand>
        <name>Mg(2+)</name>
        <dbReference type="ChEBI" id="CHEBI:18420"/>
        <label>4</label>
    </ligand>
</feature>
<accession>A0A1I4TPR2</accession>
<dbReference type="STRING" id="39841.SAMN05660836_01446"/>
<feature type="binding site" evidence="2">
    <location>
        <position position="82"/>
    </location>
    <ligand>
        <name>Mg(2+)</name>
        <dbReference type="ChEBI" id="CHEBI:18420"/>
        <label>3</label>
    </ligand>
</feature>
<dbReference type="GO" id="GO:0009030">
    <property type="term" value="F:thiamine-phosphate kinase activity"/>
    <property type="evidence" value="ECO:0007669"/>
    <property type="project" value="UniProtKB-UniRule"/>
</dbReference>
<feature type="binding site" evidence="2">
    <location>
        <position position="112"/>
    </location>
    <ligand>
        <name>ATP</name>
        <dbReference type="ChEBI" id="CHEBI:30616"/>
    </ligand>
</feature>
<keyword evidence="2" id="KW-0067">ATP-binding</keyword>
<evidence type="ECO:0000256" key="2">
    <source>
        <dbReference type="HAMAP-Rule" id="MF_02128"/>
    </source>
</evidence>
<feature type="binding site" evidence="2">
    <location>
        <position position="37"/>
    </location>
    <ligand>
        <name>Mg(2+)</name>
        <dbReference type="ChEBI" id="CHEBI:18420"/>
        <label>3</label>
    </ligand>
</feature>
<dbReference type="PANTHER" id="PTHR30270">
    <property type="entry name" value="THIAMINE-MONOPHOSPHATE KINASE"/>
    <property type="match status" value="1"/>
</dbReference>
<gene>
    <name evidence="2" type="primary">thiL</name>
    <name evidence="5" type="ORF">SAMN05660836_01446</name>
</gene>
<dbReference type="PIRSF" id="PIRSF005303">
    <property type="entry name" value="Thiam_monoph_kin"/>
    <property type="match status" value="1"/>
</dbReference>
<dbReference type="Gene3D" id="3.90.650.10">
    <property type="entry name" value="PurM-like C-terminal domain"/>
    <property type="match status" value="1"/>
</dbReference>
<dbReference type="InterPro" id="IPR016188">
    <property type="entry name" value="PurM-like_N"/>
</dbReference>
<comment type="pathway">
    <text evidence="2">Cofactor biosynthesis; thiamine diphosphate biosynthesis; thiamine diphosphate from thiamine phosphate: step 1/1.</text>
</comment>
<dbReference type="CDD" id="cd02194">
    <property type="entry name" value="ThiL"/>
    <property type="match status" value="1"/>
</dbReference>
<dbReference type="Gene3D" id="3.30.1330.10">
    <property type="entry name" value="PurM-like, N-terminal domain"/>
    <property type="match status" value="1"/>
</dbReference>
<feature type="binding site" evidence="2">
    <location>
        <position position="289"/>
    </location>
    <ligand>
        <name>substrate</name>
    </ligand>
</feature>
<dbReference type="UniPathway" id="UPA00060">
    <property type="reaction ID" value="UER00142"/>
</dbReference>
<dbReference type="InterPro" id="IPR010918">
    <property type="entry name" value="PurM-like_C_dom"/>
</dbReference>
<dbReference type="Pfam" id="PF02769">
    <property type="entry name" value="AIRS_C"/>
    <property type="match status" value="1"/>
</dbReference>
<proteinExistence type="inferred from homology"/>
<keyword evidence="1 2" id="KW-0784">Thiamine biosynthesis</keyword>
<comment type="miscellaneous">
    <text evidence="2">Reaction mechanism of ThiL seems to utilize a direct, inline transfer of the gamma-phosphate of ATP to TMP rather than a phosphorylated enzyme intermediate.</text>
</comment>
<feature type="binding site" evidence="2">
    <location>
        <begin position="129"/>
        <end position="130"/>
    </location>
    <ligand>
        <name>ATP</name>
        <dbReference type="ChEBI" id="CHEBI:30616"/>
    </ligand>
</feature>
<evidence type="ECO:0000259" key="3">
    <source>
        <dbReference type="Pfam" id="PF00586"/>
    </source>
</evidence>
<feature type="binding site" evidence="2">
    <location>
        <position position="239"/>
    </location>
    <ligand>
        <name>Mg(2+)</name>
        <dbReference type="ChEBI" id="CHEBI:18420"/>
        <label>5</label>
    </ligand>
</feature>
<dbReference type="PANTHER" id="PTHR30270:SF0">
    <property type="entry name" value="THIAMINE-MONOPHOSPHATE KINASE"/>
    <property type="match status" value="1"/>
</dbReference>
<dbReference type="HAMAP" id="MF_02128">
    <property type="entry name" value="TMP_kinase"/>
    <property type="match status" value="1"/>
</dbReference>
<keyword evidence="2" id="KW-0479">Metal-binding</keyword>
<dbReference type="Proteomes" id="UP000199611">
    <property type="component" value="Unassembled WGS sequence"/>
</dbReference>
<organism evidence="5 6">
    <name type="scientific">Thermodesulforhabdus norvegica</name>
    <dbReference type="NCBI Taxonomy" id="39841"/>
    <lineage>
        <taxon>Bacteria</taxon>
        <taxon>Pseudomonadati</taxon>
        <taxon>Thermodesulfobacteriota</taxon>
        <taxon>Syntrophobacteria</taxon>
        <taxon>Syntrophobacterales</taxon>
        <taxon>Thermodesulforhabdaceae</taxon>
        <taxon>Thermodesulforhabdus</taxon>
    </lineage>
</organism>
<dbReference type="InterPro" id="IPR036921">
    <property type="entry name" value="PurM-like_N_sf"/>
</dbReference>
<keyword evidence="2" id="KW-0460">Magnesium</keyword>
<dbReference type="AlphaFoldDB" id="A0A1I4TPR2"/>
<reference evidence="5 6" key="1">
    <citation type="submission" date="2016-10" db="EMBL/GenBank/DDBJ databases">
        <authorList>
            <person name="de Groot N.N."/>
        </authorList>
    </citation>
    <scope>NUCLEOTIDE SEQUENCE [LARGE SCALE GENOMIC DNA]</scope>
    <source>
        <strain evidence="5 6">DSM 9990</strain>
    </source>
</reference>
<dbReference type="GO" id="GO:0009229">
    <property type="term" value="P:thiamine diphosphate biosynthetic process"/>
    <property type="evidence" value="ECO:0007669"/>
    <property type="project" value="UniProtKB-UniRule"/>
</dbReference>
<evidence type="ECO:0000259" key="4">
    <source>
        <dbReference type="Pfam" id="PF02769"/>
    </source>
</evidence>
<feature type="binding site" evidence="2">
    <location>
        <position position="348"/>
    </location>
    <ligand>
        <name>substrate</name>
    </ligand>
</feature>
<comment type="similarity">
    <text evidence="2">Belongs to the thiamine-monophosphate kinase family.</text>
</comment>
<keyword evidence="6" id="KW-1185">Reference proteome</keyword>